<dbReference type="InterPro" id="IPR036837">
    <property type="entry name" value="Cation_efflux_CTD_sf"/>
</dbReference>
<dbReference type="PANTHER" id="PTHR43840">
    <property type="entry name" value="MITOCHONDRIAL METAL TRANSPORTER 1-RELATED"/>
    <property type="match status" value="1"/>
</dbReference>
<feature type="transmembrane region" description="Helical" evidence="7">
    <location>
        <begin position="155"/>
        <end position="173"/>
    </location>
</feature>
<evidence type="ECO:0000256" key="7">
    <source>
        <dbReference type="SAM" id="Phobius"/>
    </source>
</evidence>
<keyword evidence="4 7" id="KW-0812">Transmembrane</keyword>
<dbReference type="PANTHER" id="PTHR43840:SF50">
    <property type="entry name" value="MANGANESE EFFLUX SYSTEM PROTEIN MNES"/>
    <property type="match status" value="1"/>
</dbReference>
<dbReference type="RefSeq" id="WP_064207616.1">
    <property type="nucleotide sequence ID" value="NZ_LVKC01000030.1"/>
</dbReference>
<feature type="transmembrane region" description="Helical" evidence="7">
    <location>
        <begin position="220"/>
        <end position="239"/>
    </location>
</feature>
<dbReference type="SUPFAM" id="SSF160240">
    <property type="entry name" value="Cation efflux protein cytoplasmic domain-like"/>
    <property type="match status" value="1"/>
</dbReference>
<proteinExistence type="inferred from homology"/>
<reference evidence="11" key="1">
    <citation type="submission" date="2016-03" db="EMBL/GenBank/DDBJ databases">
        <authorList>
            <person name="Johnson T.J."/>
            <person name="Youmans B."/>
            <person name="Case K."/>
            <person name="Noll S."/>
        </authorList>
    </citation>
    <scope>NUCLEOTIDE SEQUENCE [LARGE SCALE GENOMIC DNA]</scope>
    <source>
        <strain evidence="11">UMNLAv8</strain>
    </source>
</reference>
<dbReference type="GO" id="GO:0016020">
    <property type="term" value="C:membrane"/>
    <property type="evidence" value="ECO:0007669"/>
    <property type="project" value="UniProtKB-SubCell"/>
</dbReference>
<dbReference type="InterPro" id="IPR002524">
    <property type="entry name" value="Cation_efflux"/>
</dbReference>
<evidence type="ECO:0000256" key="1">
    <source>
        <dbReference type="ARBA" id="ARBA00004141"/>
    </source>
</evidence>
<comment type="subcellular location">
    <subcellularLocation>
        <location evidence="1">Membrane</location>
        <topology evidence="1">Multi-pass membrane protein</topology>
    </subcellularLocation>
</comment>
<comment type="similarity">
    <text evidence="2">Belongs to the cation diffusion facilitator (CDF) transporter (TC 2.A.4) family.</text>
</comment>
<dbReference type="AlphaFoldDB" id="A0A179CPH3"/>
<evidence type="ECO:0000256" key="2">
    <source>
        <dbReference type="ARBA" id="ARBA00008114"/>
    </source>
</evidence>
<evidence type="ECO:0000256" key="6">
    <source>
        <dbReference type="ARBA" id="ARBA00023136"/>
    </source>
</evidence>
<keyword evidence="3" id="KW-0813">Transport</keyword>
<gene>
    <name evidence="10" type="ORF">A3O14_01405</name>
</gene>
<dbReference type="NCBIfam" id="TIGR01297">
    <property type="entry name" value="CDF"/>
    <property type="match status" value="1"/>
</dbReference>
<dbReference type="InterPro" id="IPR050291">
    <property type="entry name" value="CDF_Transporter"/>
</dbReference>
<protein>
    <submittedName>
        <fullName evidence="10">Uncharacterized protein</fullName>
    </submittedName>
</protein>
<feature type="transmembrane region" description="Helical" evidence="7">
    <location>
        <begin position="114"/>
        <end position="135"/>
    </location>
</feature>
<dbReference type="Pfam" id="PF16916">
    <property type="entry name" value="ZT_dimer"/>
    <property type="match status" value="1"/>
</dbReference>
<dbReference type="InterPro" id="IPR058533">
    <property type="entry name" value="Cation_efflux_TM"/>
</dbReference>
<organism evidence="10 11">
    <name type="scientific">Ligilactobacillus aviarius</name>
    <dbReference type="NCBI Taxonomy" id="1606"/>
    <lineage>
        <taxon>Bacteria</taxon>
        <taxon>Bacillati</taxon>
        <taxon>Bacillota</taxon>
        <taxon>Bacilli</taxon>
        <taxon>Lactobacillales</taxon>
        <taxon>Lactobacillaceae</taxon>
        <taxon>Ligilactobacillus</taxon>
    </lineage>
</organism>
<comment type="caution">
    <text evidence="10">The sequence shown here is derived from an EMBL/GenBank/DDBJ whole genome shotgun (WGS) entry which is preliminary data.</text>
</comment>
<dbReference type="OrthoDB" id="9806522at2"/>
<evidence type="ECO:0000313" key="11">
    <source>
        <dbReference type="Proteomes" id="UP000078520"/>
    </source>
</evidence>
<evidence type="ECO:0000256" key="5">
    <source>
        <dbReference type="ARBA" id="ARBA00022989"/>
    </source>
</evidence>
<dbReference type="InterPro" id="IPR027470">
    <property type="entry name" value="Cation_efflux_CTD"/>
</dbReference>
<keyword evidence="5 7" id="KW-1133">Transmembrane helix</keyword>
<name>A0A179CPH3_9LACO</name>
<evidence type="ECO:0000259" key="9">
    <source>
        <dbReference type="Pfam" id="PF16916"/>
    </source>
</evidence>
<sequence length="328" mass="36665">MVKKDNSYEENESVTWEKLQSEQFKNYRVVKRNLIFNVLIYVLIFLIEYWLALQSGAEVLKADAFNNLSGVISTFLLIIGIHIASDEDETRLIGFPVSDQNELSNQKRVRLSRFRFETIFTLVTSILMIGIAINIISSGIHTLMNLKTQKIPNPIGIVGAGISIILILLIYIINYSSGKETNSAALLASAQDSLGDILTSVGTAVSIFVVWKFGIRWIDSVASIVIGCFILYSGFKIFLESSLNLADYFNPRKEEKYKKVILNNPQIKSVPGLTAHYNGSLVTVEAEVTVSGKMTVKESFILAEQIEETLKQECGVSDTKIIFYPNEI</sequence>
<keyword evidence="6 7" id="KW-0472">Membrane</keyword>
<dbReference type="Pfam" id="PF01545">
    <property type="entry name" value="Cation_efflux"/>
    <property type="match status" value="1"/>
</dbReference>
<dbReference type="EMBL" id="LVKI01000061">
    <property type="protein sequence ID" value="OAQ06024.1"/>
    <property type="molecule type" value="Genomic_DNA"/>
</dbReference>
<evidence type="ECO:0000256" key="4">
    <source>
        <dbReference type="ARBA" id="ARBA00022692"/>
    </source>
</evidence>
<dbReference type="InterPro" id="IPR027469">
    <property type="entry name" value="Cation_efflux_TMD_sf"/>
</dbReference>
<evidence type="ECO:0000259" key="8">
    <source>
        <dbReference type="Pfam" id="PF01545"/>
    </source>
</evidence>
<evidence type="ECO:0000256" key="3">
    <source>
        <dbReference type="ARBA" id="ARBA00022448"/>
    </source>
</evidence>
<feature type="domain" description="Cation efflux protein transmembrane" evidence="8">
    <location>
        <begin position="115"/>
        <end position="245"/>
    </location>
</feature>
<accession>A0A179CPH3</accession>
<dbReference type="Gene3D" id="3.30.70.1350">
    <property type="entry name" value="Cation efflux protein, cytoplasmic domain"/>
    <property type="match status" value="1"/>
</dbReference>
<evidence type="ECO:0000313" key="10">
    <source>
        <dbReference type="EMBL" id="OAQ06024.1"/>
    </source>
</evidence>
<feature type="transmembrane region" description="Helical" evidence="7">
    <location>
        <begin position="34"/>
        <end position="52"/>
    </location>
</feature>
<feature type="domain" description="Cation efflux protein cytoplasmic" evidence="9">
    <location>
        <begin position="253"/>
        <end position="319"/>
    </location>
</feature>
<dbReference type="Gene3D" id="1.20.1510.10">
    <property type="entry name" value="Cation efflux protein transmembrane domain"/>
    <property type="match status" value="1"/>
</dbReference>
<feature type="transmembrane region" description="Helical" evidence="7">
    <location>
        <begin position="64"/>
        <end position="84"/>
    </location>
</feature>
<dbReference type="SUPFAM" id="SSF161111">
    <property type="entry name" value="Cation efflux protein transmembrane domain-like"/>
    <property type="match status" value="1"/>
</dbReference>
<dbReference type="GO" id="GO:0008324">
    <property type="term" value="F:monoatomic cation transmembrane transporter activity"/>
    <property type="evidence" value="ECO:0007669"/>
    <property type="project" value="InterPro"/>
</dbReference>
<dbReference type="Proteomes" id="UP000078520">
    <property type="component" value="Unassembled WGS sequence"/>
</dbReference>